<evidence type="ECO:0000313" key="1">
    <source>
        <dbReference type="EMBL" id="MBU5482812.1"/>
    </source>
</evidence>
<sequence>MSNKCCIFNHANQCNECGECYTCDLDNNKTCDNCGKCLEESKDMRSVKIDEIIEDEFEDEDELNNLDYSYGSKSVCDESIEGPEEVEFIDDIDGLNEILEDEIKREEYTYEEFPGLIKIIRK</sequence>
<comment type="caution">
    <text evidence="1">The sequence shown here is derived from an EMBL/GenBank/DDBJ whole genome shotgun (WGS) entry which is preliminary data.</text>
</comment>
<protein>
    <recommendedName>
        <fullName evidence="3">Protein containing Zn-finger domain</fullName>
    </recommendedName>
</protein>
<keyword evidence="2" id="KW-1185">Reference proteome</keyword>
<dbReference type="RefSeq" id="WP_216437229.1">
    <property type="nucleotide sequence ID" value="NZ_JAHLQF010000001.1"/>
</dbReference>
<accession>A0ABS6EDF6</accession>
<gene>
    <name evidence="1" type="ORF">KQI86_00655</name>
</gene>
<dbReference type="Proteomes" id="UP000726170">
    <property type="component" value="Unassembled WGS sequence"/>
</dbReference>
<evidence type="ECO:0000313" key="2">
    <source>
        <dbReference type="Proteomes" id="UP000726170"/>
    </source>
</evidence>
<organism evidence="1 2">
    <name type="scientific">Clostridium mobile</name>
    <dbReference type="NCBI Taxonomy" id="2841512"/>
    <lineage>
        <taxon>Bacteria</taxon>
        <taxon>Bacillati</taxon>
        <taxon>Bacillota</taxon>
        <taxon>Clostridia</taxon>
        <taxon>Eubacteriales</taxon>
        <taxon>Clostridiaceae</taxon>
        <taxon>Clostridium</taxon>
    </lineage>
</organism>
<dbReference type="EMBL" id="JAHLQF010000001">
    <property type="protein sequence ID" value="MBU5482812.1"/>
    <property type="molecule type" value="Genomic_DNA"/>
</dbReference>
<name>A0ABS6EDF6_9CLOT</name>
<reference evidence="1 2" key="1">
    <citation type="submission" date="2021-06" db="EMBL/GenBank/DDBJ databases">
        <authorList>
            <person name="Sun Q."/>
            <person name="Li D."/>
        </authorList>
    </citation>
    <scope>NUCLEOTIDE SEQUENCE [LARGE SCALE GENOMIC DNA]</scope>
    <source>
        <strain evidence="1 2">MSJ-11</strain>
    </source>
</reference>
<proteinExistence type="predicted"/>
<evidence type="ECO:0008006" key="3">
    <source>
        <dbReference type="Google" id="ProtNLM"/>
    </source>
</evidence>